<evidence type="ECO:0000313" key="4">
    <source>
        <dbReference type="Proteomes" id="UP001431313"/>
    </source>
</evidence>
<feature type="region of interest" description="Disordered" evidence="1">
    <location>
        <begin position="1"/>
        <end position="65"/>
    </location>
</feature>
<feature type="region of interest" description="Disordered" evidence="1">
    <location>
        <begin position="216"/>
        <end position="371"/>
    </location>
</feature>
<sequence>MHSHEEKSRSDAPGGPRRATRAAPSGLQASIGNQAVARMMRAAREAEEDEHQQEHVGECEQTVQRPDTGVAAHMTAFPGGLLGLQATVGNQAVARTVRAAREAERGRHQPAGGPGQAVQRTHTGEGPRVPERSDVEAGLLAPGRPLDPGVRARKEEQFQADLSSVRVHTGAAAEQAAAAVQARAFTVGQDIMIGRQGSDSRTLDHELTHMIRNQHKSSVGHQTGGGFHMTHPHDHEEREAESNAARMSSGGASTVRGPGLAGNVPVQRSEHTPGEPPPARSPGAPAARASRNGGHLPLVQRASPGSDSDIELDDLPVHIPQAAPPQQDTVMHDAPATQAPGETTPRSRQGSHVRRTGRMPPGYSERQKQISQREAEVRFLDRIARILIAGVEGAPRPDGQKPTPHIAVVLRNGVLHASPNTDVPFTGPQRVRADALLRHAVRNSVPPTDSVPEDRQERHLRDTHKIAALVDGSYDDEGRMTPWMEAARAAVQRGVTWDVQMGNRAERPRGGGLHAEMRMLQSIIADRARNGPVPEGEEEKVRLGGSKMPCLLCHWVIDAVNVVIGQAHGFTVVATQTHSRPYPWFLPPWLFDGTAHMEKVRRMVMARVQGDRRLEAKGRKIEVKGTPASTSEDPPWSDSEYEPE</sequence>
<accession>A0ABT2CCE1</accession>
<evidence type="ECO:0000259" key="2">
    <source>
        <dbReference type="Pfam" id="PF13699"/>
    </source>
</evidence>
<feature type="region of interest" description="Disordered" evidence="1">
    <location>
        <begin position="101"/>
        <end position="149"/>
    </location>
</feature>
<dbReference type="EMBL" id="JANUGQ010000002">
    <property type="protein sequence ID" value="MCS0634980.1"/>
    <property type="molecule type" value="Genomic_DNA"/>
</dbReference>
<protein>
    <submittedName>
        <fullName evidence="3">DUF4157 domain-containing protein</fullName>
    </submittedName>
</protein>
<dbReference type="InterPro" id="IPR025295">
    <property type="entry name" value="eCIS_core_dom"/>
</dbReference>
<gene>
    <name evidence="3" type="ORF">NX801_04760</name>
</gene>
<proteinExistence type="predicted"/>
<dbReference type="Pfam" id="PF13699">
    <property type="entry name" value="eCIS_core"/>
    <property type="match status" value="1"/>
</dbReference>
<keyword evidence="4" id="KW-1185">Reference proteome</keyword>
<feature type="compositionally biased region" description="Basic and acidic residues" evidence="1">
    <location>
        <begin position="122"/>
        <end position="135"/>
    </location>
</feature>
<evidence type="ECO:0000256" key="1">
    <source>
        <dbReference type="SAM" id="MobiDB-lite"/>
    </source>
</evidence>
<feature type="compositionally biased region" description="Basic and acidic residues" evidence="1">
    <location>
        <begin position="1"/>
        <end position="10"/>
    </location>
</feature>
<reference evidence="3" key="1">
    <citation type="submission" date="2022-08" db="EMBL/GenBank/DDBJ databases">
        <authorList>
            <person name="Somphong A."/>
            <person name="Phongsopitanun W."/>
        </authorList>
    </citation>
    <scope>NUCLEOTIDE SEQUENCE</scope>
    <source>
        <strain evidence="3">LP05-1</strain>
    </source>
</reference>
<feature type="domain" description="eCIS core" evidence="2">
    <location>
        <begin position="145"/>
        <end position="215"/>
    </location>
</feature>
<feature type="compositionally biased region" description="Basic and acidic residues" evidence="1">
    <location>
        <begin position="231"/>
        <end position="241"/>
    </location>
</feature>
<comment type="caution">
    <text evidence="3">The sequence shown here is derived from an EMBL/GenBank/DDBJ whole genome shotgun (WGS) entry which is preliminary data.</text>
</comment>
<name>A0ABT2CCE1_9ACTN</name>
<evidence type="ECO:0000313" key="3">
    <source>
        <dbReference type="EMBL" id="MCS0634980.1"/>
    </source>
</evidence>
<dbReference type="Pfam" id="PF14441">
    <property type="entry name" value="OTT_1508_deam"/>
    <property type="match status" value="1"/>
</dbReference>
<dbReference type="InterPro" id="IPR027796">
    <property type="entry name" value="OTT_1508_deam-like"/>
</dbReference>
<feature type="compositionally biased region" description="Low complexity" evidence="1">
    <location>
        <begin position="12"/>
        <end position="26"/>
    </location>
</feature>
<organism evidence="3 4">
    <name type="scientific">Streptomyces pyxinae</name>
    <dbReference type="NCBI Taxonomy" id="2970734"/>
    <lineage>
        <taxon>Bacteria</taxon>
        <taxon>Bacillati</taxon>
        <taxon>Actinomycetota</taxon>
        <taxon>Actinomycetes</taxon>
        <taxon>Kitasatosporales</taxon>
        <taxon>Streptomycetaceae</taxon>
        <taxon>Streptomyces</taxon>
    </lineage>
</organism>
<feature type="region of interest" description="Disordered" evidence="1">
    <location>
        <begin position="615"/>
        <end position="644"/>
    </location>
</feature>
<feature type="compositionally biased region" description="Low complexity" evidence="1">
    <location>
        <begin position="281"/>
        <end position="291"/>
    </location>
</feature>
<dbReference type="RefSeq" id="WP_258785627.1">
    <property type="nucleotide sequence ID" value="NZ_JANUGQ010000002.1"/>
</dbReference>
<dbReference type="Proteomes" id="UP001431313">
    <property type="component" value="Unassembled WGS sequence"/>
</dbReference>